<evidence type="ECO:0000313" key="3">
    <source>
        <dbReference type="EMBL" id="QTN35581.1"/>
    </source>
</evidence>
<dbReference type="GO" id="GO:0016491">
    <property type="term" value="F:oxidoreductase activity"/>
    <property type="evidence" value="ECO:0007669"/>
    <property type="project" value="InterPro"/>
</dbReference>
<dbReference type="RefSeq" id="WP_209356285.1">
    <property type="nucleotide sequence ID" value="NZ_CP060010.1"/>
</dbReference>
<dbReference type="Gene3D" id="3.50.50.60">
    <property type="entry name" value="FAD/NAD(P)-binding domain"/>
    <property type="match status" value="2"/>
</dbReference>
<name>A0A975ENZ3_9RHOB</name>
<feature type="domain" description="Amine oxidase" evidence="2">
    <location>
        <begin position="104"/>
        <end position="355"/>
    </location>
</feature>
<accession>A0A975ENZ3</accession>
<dbReference type="KEGG" id="cact:HZ995_14025"/>
<dbReference type="SUPFAM" id="SSF51905">
    <property type="entry name" value="FAD/NAD(P)-binding domain"/>
    <property type="match status" value="1"/>
</dbReference>
<evidence type="ECO:0000256" key="1">
    <source>
        <dbReference type="ARBA" id="ARBA00005995"/>
    </source>
</evidence>
<gene>
    <name evidence="3" type="ORF">HZ995_14025</name>
</gene>
<evidence type="ECO:0000259" key="2">
    <source>
        <dbReference type="Pfam" id="PF01593"/>
    </source>
</evidence>
<proteinExistence type="inferred from homology"/>
<dbReference type="AlphaFoldDB" id="A0A975ENZ3"/>
<dbReference type="Pfam" id="PF01593">
    <property type="entry name" value="Amino_oxidase"/>
    <property type="match status" value="1"/>
</dbReference>
<dbReference type="Gene3D" id="3.90.660.10">
    <property type="match status" value="1"/>
</dbReference>
<protein>
    <submittedName>
        <fullName evidence="3">FAD-dependent oxidoreductase</fullName>
    </submittedName>
</protein>
<dbReference type="PANTHER" id="PTHR43563">
    <property type="entry name" value="AMINE OXIDASE"/>
    <property type="match status" value="1"/>
</dbReference>
<dbReference type="InterPro" id="IPR050703">
    <property type="entry name" value="Flavin_MAO"/>
</dbReference>
<dbReference type="InterPro" id="IPR002937">
    <property type="entry name" value="Amino_oxidase"/>
</dbReference>
<organism evidence="3 4">
    <name type="scientific">Cognatishimia activa</name>
    <dbReference type="NCBI Taxonomy" id="1715691"/>
    <lineage>
        <taxon>Bacteria</taxon>
        <taxon>Pseudomonadati</taxon>
        <taxon>Pseudomonadota</taxon>
        <taxon>Alphaproteobacteria</taxon>
        <taxon>Rhodobacterales</taxon>
        <taxon>Paracoccaceae</taxon>
        <taxon>Cognatishimia</taxon>
    </lineage>
</organism>
<reference evidence="3" key="1">
    <citation type="submission" date="2020-07" db="EMBL/GenBank/DDBJ databases">
        <title>Genome sequences of bacteria associated with the marine, planktonic diatom Thalassiosira profunda strain ECT2AJA-044.</title>
        <authorList>
            <person name="Gargas C.B."/>
            <person name="Roberts W.R."/>
            <person name="Alverson A.J."/>
        </authorList>
    </citation>
    <scope>NUCLEOTIDE SEQUENCE</scope>
    <source>
        <strain evidence="3">ECT2AJA-044</strain>
    </source>
</reference>
<dbReference type="InterPro" id="IPR036188">
    <property type="entry name" value="FAD/NAD-bd_sf"/>
</dbReference>
<dbReference type="PANTHER" id="PTHR43563:SF1">
    <property type="entry name" value="AMINE OXIDASE [FLAVIN-CONTAINING] B"/>
    <property type="match status" value="1"/>
</dbReference>
<dbReference type="Pfam" id="PF13450">
    <property type="entry name" value="NAD_binding_8"/>
    <property type="match status" value="1"/>
</dbReference>
<comment type="similarity">
    <text evidence="1">Belongs to the flavin monoamine oxidase family.</text>
</comment>
<sequence length="363" mass="39073">MQTEVLIVGGGLSGLALADRLAQDGIEFILVEAQDRLGGRILTEYIKGGAFDLGPAWFWPGQPRMAEMASRFNLPVFEQYAAGDLMYQDQSGQVQRGRGYASMQGSYRLEGGMGALIGALARSLSPHKDRIFRGSRLTDVYHNGGLPSARVLQNDKEINVQAKQIVLALPPRVIAETIAFHPQVEPSQIKAMSSIPTWMAGQAKIVAVYDVPHWRNAGLSGDAMSRKGPMVEIHDASPAKGGPYALFGFVGVPARVRAAHREALLEEALNQFVALFGPDMAHPEALLLQDWATLPEIAGDLDKTPAAYHPAYGLPDPLRLLGQKGIHFGSTETARGFGGFLEGALEAAEARAQDLREALKAAA</sequence>
<evidence type="ECO:0000313" key="4">
    <source>
        <dbReference type="Proteomes" id="UP000665026"/>
    </source>
</evidence>
<dbReference type="SUPFAM" id="SSF54373">
    <property type="entry name" value="FAD-linked reductases, C-terminal domain"/>
    <property type="match status" value="1"/>
</dbReference>
<dbReference type="EMBL" id="CP060010">
    <property type="protein sequence ID" value="QTN35581.1"/>
    <property type="molecule type" value="Genomic_DNA"/>
</dbReference>
<dbReference type="Proteomes" id="UP000665026">
    <property type="component" value="Chromosome"/>
</dbReference>